<keyword evidence="13" id="KW-1185">Reference proteome</keyword>
<dbReference type="InterPro" id="IPR015590">
    <property type="entry name" value="Aldehyde_DH_dom"/>
</dbReference>
<reference evidence="10 13" key="2">
    <citation type="submission" date="2021-01" db="EMBL/GenBank/DDBJ databases">
        <title>FDA dAtabase for Regulatory Grade micrObial Sequences (FDA-ARGOS): Supporting development and validation of Infectious Disease Dx tests.</title>
        <authorList>
            <person name="Sproer C."/>
            <person name="Gronow S."/>
            <person name="Severitt S."/>
            <person name="Schroder I."/>
            <person name="Tallon L."/>
            <person name="Sadzewicz L."/>
            <person name="Zhao X."/>
            <person name="Boylan J."/>
            <person name="Ott S."/>
            <person name="Bowen H."/>
            <person name="Vavikolanu K."/>
            <person name="Mehta A."/>
            <person name="Aluvathingal J."/>
            <person name="Nadendla S."/>
            <person name="Lowell S."/>
            <person name="Myers T."/>
            <person name="Yan Y."/>
            <person name="Sichtig H."/>
        </authorList>
    </citation>
    <scope>NUCLEOTIDE SEQUENCE [LARGE SCALE GENOMIC DNA]</scope>
    <source>
        <strain evidence="10 13">FDAARGOS_1148</strain>
    </source>
</reference>
<feature type="coiled-coil region" evidence="8">
    <location>
        <begin position="23"/>
        <end position="50"/>
    </location>
</feature>
<evidence type="ECO:0000256" key="1">
    <source>
        <dbReference type="ARBA" id="ARBA00009986"/>
    </source>
</evidence>
<dbReference type="InterPro" id="IPR016160">
    <property type="entry name" value="Ald_DH_CS_CYS"/>
</dbReference>
<gene>
    <name evidence="11" type="ORF">EIG99_08375</name>
    <name evidence="10" type="ORF">I6J05_05850</name>
</gene>
<evidence type="ECO:0000313" key="12">
    <source>
        <dbReference type="Proteomes" id="UP000293854"/>
    </source>
</evidence>
<dbReference type="InterPro" id="IPR016163">
    <property type="entry name" value="Ald_DH_C"/>
</dbReference>
<dbReference type="OrthoDB" id="9762913at2"/>
<keyword evidence="3" id="KW-0520">NAD</keyword>
<protein>
    <recommendedName>
        <fullName evidence="4">Aldehyde dehydrogenase</fullName>
    </recommendedName>
</protein>
<dbReference type="CDD" id="cd07136">
    <property type="entry name" value="ALDH_YwdH-P39616"/>
    <property type="match status" value="1"/>
</dbReference>
<evidence type="ECO:0000313" key="10">
    <source>
        <dbReference type="EMBL" id="QQS83811.1"/>
    </source>
</evidence>
<keyword evidence="2 4" id="KW-0560">Oxidoreductase</keyword>
<name>A0A143PDY3_9STAP</name>
<evidence type="ECO:0000256" key="7">
    <source>
        <dbReference type="RuleBase" id="RU003345"/>
    </source>
</evidence>
<dbReference type="PANTHER" id="PTHR43570:SF16">
    <property type="entry name" value="ALDEHYDE DEHYDROGENASE TYPE III, ISOFORM Q"/>
    <property type="match status" value="1"/>
</dbReference>
<evidence type="ECO:0000256" key="2">
    <source>
        <dbReference type="ARBA" id="ARBA00023002"/>
    </source>
</evidence>
<dbReference type="Gene3D" id="3.40.605.10">
    <property type="entry name" value="Aldehyde Dehydrogenase, Chain A, domain 1"/>
    <property type="match status" value="1"/>
</dbReference>
<feature type="active site" evidence="5 6">
    <location>
        <position position="210"/>
    </location>
</feature>
<dbReference type="InterPro" id="IPR029510">
    <property type="entry name" value="Ald_DH_CS_GLU"/>
</dbReference>
<dbReference type="AlphaFoldDB" id="A0A143PDY3"/>
<evidence type="ECO:0000313" key="11">
    <source>
        <dbReference type="EMBL" id="RZI01560.1"/>
    </source>
</evidence>
<dbReference type="PROSITE" id="PS00687">
    <property type="entry name" value="ALDEHYDE_DEHYDR_GLU"/>
    <property type="match status" value="1"/>
</dbReference>
<dbReference type="PANTHER" id="PTHR43570">
    <property type="entry name" value="ALDEHYDE DEHYDROGENASE"/>
    <property type="match status" value="1"/>
</dbReference>
<feature type="domain" description="Aldehyde dehydrogenase" evidence="9">
    <location>
        <begin position="22"/>
        <end position="429"/>
    </location>
</feature>
<feature type="active site" evidence="5">
    <location>
        <position position="244"/>
    </location>
</feature>
<evidence type="ECO:0000256" key="5">
    <source>
        <dbReference type="PIRSR" id="PIRSR036492-1"/>
    </source>
</evidence>
<sequence>MKTIQERFNDCQGYYKTQITKDIKYRRKQLKNLKKAINQHEKQLLAALHLDLGKNKVEAYATEIGMVLKSISNARKEIHKWTKTKQVNTPLYLFPAKSYIKKEPLGTVLIIGPFNYPVQLVFEPLIGAIAAGNTAIVKPSELTPNVANVISKIIEDAFEEAYITTVEGGVEETQTLLEQPFDYIFFTGSEKVGKIVYEAASKQLIPVTLELGGKSPVIIDETANLKVASERIAMGKFTNAGQTCVAPDYILIQESVQDEFIQALSKTIEEFYGRNPENSPDFGRIVNRKHFARLQHLLQDSTGDVVIGGETNPESRYVSPTIVKDVKTEDPLMQEEIFGPILPLMTYTELDAAIDFIAERPKPLALYLFSEDENCTDRVLNELSFGGGAINDTMLQLANPNLPFGGVGASGFGKYHGKYSFYTFTHEKSYIYKTTRLESGLIFPPYKGKFSYVKNLFK</sequence>
<dbReference type="Gene3D" id="3.40.309.10">
    <property type="entry name" value="Aldehyde Dehydrogenase, Chain A, domain 2"/>
    <property type="match status" value="1"/>
</dbReference>
<accession>A0A143PDY3</accession>
<dbReference type="Pfam" id="PF00171">
    <property type="entry name" value="Aldedh"/>
    <property type="match status" value="1"/>
</dbReference>
<dbReference type="Proteomes" id="UP000595942">
    <property type="component" value="Chromosome"/>
</dbReference>
<evidence type="ECO:0000256" key="3">
    <source>
        <dbReference type="ARBA" id="ARBA00023027"/>
    </source>
</evidence>
<evidence type="ECO:0000256" key="4">
    <source>
        <dbReference type="PIRNR" id="PIRNR036492"/>
    </source>
</evidence>
<dbReference type="KEGG" id="scv:A4G25_12615"/>
<proteinExistence type="inferred from homology"/>
<dbReference type="InterPro" id="IPR016161">
    <property type="entry name" value="Ald_DH/histidinol_DH"/>
</dbReference>
<evidence type="ECO:0000256" key="6">
    <source>
        <dbReference type="PROSITE-ProRule" id="PRU10007"/>
    </source>
</evidence>
<dbReference type="RefSeq" id="WP_047132827.1">
    <property type="nucleotide sequence ID" value="NZ_CP015114.1"/>
</dbReference>
<dbReference type="PIRSF" id="PIRSF036492">
    <property type="entry name" value="ALDH"/>
    <property type="match status" value="1"/>
</dbReference>
<comment type="similarity">
    <text evidence="1 4 7">Belongs to the aldehyde dehydrogenase family.</text>
</comment>
<dbReference type="Proteomes" id="UP000293854">
    <property type="component" value="Unassembled WGS sequence"/>
</dbReference>
<dbReference type="InterPro" id="IPR012394">
    <property type="entry name" value="Aldehyde_DH_NAD(P)"/>
</dbReference>
<dbReference type="EMBL" id="RQTE01000155">
    <property type="protein sequence ID" value="RZI01560.1"/>
    <property type="molecule type" value="Genomic_DNA"/>
</dbReference>
<dbReference type="SUPFAM" id="SSF53720">
    <property type="entry name" value="ALDH-like"/>
    <property type="match status" value="1"/>
</dbReference>
<keyword evidence="8" id="KW-0175">Coiled coil</keyword>
<dbReference type="PROSITE" id="PS00070">
    <property type="entry name" value="ALDEHYDE_DEHYDR_CYS"/>
    <property type="match status" value="1"/>
</dbReference>
<organism evidence="11 12">
    <name type="scientific">Staphylococcus condimenti</name>
    <dbReference type="NCBI Taxonomy" id="70255"/>
    <lineage>
        <taxon>Bacteria</taxon>
        <taxon>Bacillati</taxon>
        <taxon>Bacillota</taxon>
        <taxon>Bacilli</taxon>
        <taxon>Bacillales</taxon>
        <taxon>Staphylococcaceae</taxon>
        <taxon>Staphylococcus</taxon>
    </lineage>
</organism>
<evidence type="ECO:0000313" key="13">
    <source>
        <dbReference type="Proteomes" id="UP000595942"/>
    </source>
</evidence>
<evidence type="ECO:0000256" key="8">
    <source>
        <dbReference type="SAM" id="Coils"/>
    </source>
</evidence>
<evidence type="ECO:0000259" key="9">
    <source>
        <dbReference type="Pfam" id="PF00171"/>
    </source>
</evidence>
<dbReference type="GeneID" id="93726203"/>
<reference evidence="11 12" key="1">
    <citation type="submission" date="2018-11" db="EMBL/GenBank/DDBJ databases">
        <title>Genomic profiling of Staphylococcus species from a Poultry farm system in KwaZulu-Natal, South Africa.</title>
        <authorList>
            <person name="Amoako D.G."/>
            <person name="Somboro A.M."/>
            <person name="Abia A.L.K."/>
            <person name="Bester L.A."/>
            <person name="Essack S.Y."/>
        </authorList>
    </citation>
    <scope>NUCLEOTIDE SEQUENCE [LARGE SCALE GENOMIC DNA]</scope>
    <source>
        <strain evidence="11 12">SA11</strain>
    </source>
</reference>
<dbReference type="FunFam" id="3.40.309.10:FF:000003">
    <property type="entry name" value="Aldehyde dehydrogenase"/>
    <property type="match status" value="1"/>
</dbReference>
<dbReference type="EMBL" id="CP068073">
    <property type="protein sequence ID" value="QQS83811.1"/>
    <property type="molecule type" value="Genomic_DNA"/>
</dbReference>
<dbReference type="GO" id="GO:0005737">
    <property type="term" value="C:cytoplasm"/>
    <property type="evidence" value="ECO:0007669"/>
    <property type="project" value="TreeGrafter"/>
</dbReference>
<dbReference type="InterPro" id="IPR016162">
    <property type="entry name" value="Ald_DH_N"/>
</dbReference>
<dbReference type="GO" id="GO:0006081">
    <property type="term" value="P:aldehyde metabolic process"/>
    <property type="evidence" value="ECO:0007669"/>
    <property type="project" value="InterPro"/>
</dbReference>
<dbReference type="GO" id="GO:0004029">
    <property type="term" value="F:aldehyde dehydrogenase (NAD+) activity"/>
    <property type="evidence" value="ECO:0007669"/>
    <property type="project" value="TreeGrafter"/>
</dbReference>
<dbReference type="FunFam" id="3.40.605.10:FF:000004">
    <property type="entry name" value="Aldehyde dehydrogenase"/>
    <property type="match status" value="1"/>
</dbReference>